<keyword evidence="5" id="KW-1185">Reference proteome</keyword>
<proteinExistence type="predicted"/>
<dbReference type="SUPFAM" id="SSF50978">
    <property type="entry name" value="WD40 repeat-like"/>
    <property type="match status" value="1"/>
</dbReference>
<evidence type="ECO:0000313" key="4">
    <source>
        <dbReference type="EMBL" id="MDT0261768.1"/>
    </source>
</evidence>
<accession>A0ABU2J9U9</accession>
<feature type="repeat" description="WD" evidence="3">
    <location>
        <begin position="203"/>
        <end position="244"/>
    </location>
</feature>
<feature type="repeat" description="WD" evidence="3">
    <location>
        <begin position="83"/>
        <end position="117"/>
    </location>
</feature>
<dbReference type="SUPFAM" id="SSF50998">
    <property type="entry name" value="Quinoprotein alcohol dehydrogenase-like"/>
    <property type="match status" value="1"/>
</dbReference>
<sequence length="561" mass="60725">MIEHTGPISGIAAYEDRYVITAGYDNNVILWDQRTKKSICRTQHDHLVNQVAFSPDGQFAVSSSSDYSARVWQLPDMRLYSVLRGHDDDVEMSVFHPGGQLIATASRDHNVRVFNLEGACLATFLGHTADVISVEWSPDGTQLISSSDDGTVKRWSLDSQALIKDIDLNGVETDTIAITKNGVIFAGNDEGKIVRVADDTTSIQAHDAGIKRVIIDPDKSLLVSLSYDRRMKIWDATDDRLTILATAELPDDVWPRSAAFAGHSKLVFATFGSTYRTFDYGAQTWLAEDVPATGGANAVLASKLHGIVTVGDSGTVKASGRELCDIGTLCNFLVETSGTILTGGQLGILYDAATGRPILQHRSPLNCGVTFERSGREHVLIGSYTGEGLVLDMCGDVPRHIETIHLSENAIKGVAHSAGTLFSVSADAAAAWFDAETLTQRALLEGSHDKIANGCAGLDAGFFASVSRDLKLRIWDGQMQATVVPTPHDHSIKCVAASADGRYIATGGYHGRIAVYDRRLDRWISDDRETSAGISSLAFDRENQEFLGSSYDGRVYRVPVA</sequence>
<dbReference type="EMBL" id="JAVREH010000010">
    <property type="protein sequence ID" value="MDT0261768.1"/>
    <property type="molecule type" value="Genomic_DNA"/>
</dbReference>
<dbReference type="PANTHER" id="PTHR44129">
    <property type="entry name" value="WD REPEAT-CONTAINING PROTEIN POP1"/>
    <property type="match status" value="1"/>
</dbReference>
<dbReference type="InterPro" id="IPR001680">
    <property type="entry name" value="WD40_rpt"/>
</dbReference>
<name>A0ABU2J9U9_9ACTN</name>
<evidence type="ECO:0000256" key="1">
    <source>
        <dbReference type="ARBA" id="ARBA00022574"/>
    </source>
</evidence>
<dbReference type="InterPro" id="IPR050349">
    <property type="entry name" value="WD_LIS1/nudF_dynein_reg"/>
</dbReference>
<keyword evidence="1 3" id="KW-0853">WD repeat</keyword>
<organism evidence="4 5">
    <name type="scientific">Jatrophihabitans lederbergiae</name>
    <dbReference type="NCBI Taxonomy" id="3075547"/>
    <lineage>
        <taxon>Bacteria</taxon>
        <taxon>Bacillati</taxon>
        <taxon>Actinomycetota</taxon>
        <taxon>Actinomycetes</taxon>
        <taxon>Jatrophihabitantales</taxon>
        <taxon>Jatrophihabitantaceae</taxon>
        <taxon>Jatrophihabitans</taxon>
    </lineage>
</organism>
<dbReference type="PROSITE" id="PS50294">
    <property type="entry name" value="WD_REPEATS_REGION"/>
    <property type="match status" value="4"/>
</dbReference>
<comment type="caution">
    <text evidence="4">The sequence shown here is derived from an EMBL/GenBank/DDBJ whole genome shotgun (WGS) entry which is preliminary data.</text>
</comment>
<dbReference type="InterPro" id="IPR015943">
    <property type="entry name" value="WD40/YVTN_repeat-like_dom_sf"/>
</dbReference>
<protein>
    <submittedName>
        <fullName evidence="4">WD40 repeat domain-containing protein</fullName>
    </submittedName>
</protein>
<dbReference type="SMART" id="SM00320">
    <property type="entry name" value="WD40"/>
    <property type="match status" value="7"/>
</dbReference>
<feature type="repeat" description="WD" evidence="3">
    <location>
        <begin position="1"/>
        <end position="41"/>
    </location>
</feature>
<gene>
    <name evidence="4" type="ORF">RM423_10210</name>
</gene>
<dbReference type="InterPro" id="IPR011047">
    <property type="entry name" value="Quinoprotein_ADH-like_sf"/>
</dbReference>
<reference evidence="5" key="1">
    <citation type="submission" date="2023-07" db="EMBL/GenBank/DDBJ databases">
        <title>30 novel species of actinomycetes from the DSMZ collection.</title>
        <authorList>
            <person name="Nouioui I."/>
        </authorList>
    </citation>
    <scope>NUCLEOTIDE SEQUENCE [LARGE SCALE GENOMIC DNA]</scope>
    <source>
        <strain evidence="5">DSM 44399</strain>
    </source>
</reference>
<dbReference type="PROSITE" id="PS50082">
    <property type="entry name" value="WD_REPEATS_2"/>
    <property type="match status" value="5"/>
</dbReference>
<dbReference type="Gene3D" id="2.130.10.10">
    <property type="entry name" value="YVTN repeat-like/Quinoprotein amine dehydrogenase"/>
    <property type="match status" value="3"/>
</dbReference>
<feature type="repeat" description="WD" evidence="3">
    <location>
        <begin position="124"/>
        <end position="165"/>
    </location>
</feature>
<feature type="repeat" description="WD" evidence="3">
    <location>
        <begin position="41"/>
        <end position="82"/>
    </location>
</feature>
<keyword evidence="2" id="KW-0677">Repeat</keyword>
<dbReference type="CDD" id="cd00200">
    <property type="entry name" value="WD40"/>
    <property type="match status" value="1"/>
</dbReference>
<dbReference type="Pfam" id="PF00400">
    <property type="entry name" value="WD40"/>
    <property type="match status" value="6"/>
</dbReference>
<evidence type="ECO:0000256" key="2">
    <source>
        <dbReference type="ARBA" id="ARBA00022737"/>
    </source>
</evidence>
<dbReference type="RefSeq" id="WP_311422922.1">
    <property type="nucleotide sequence ID" value="NZ_JAVREH010000010.1"/>
</dbReference>
<dbReference type="Proteomes" id="UP001183176">
    <property type="component" value="Unassembled WGS sequence"/>
</dbReference>
<evidence type="ECO:0000256" key="3">
    <source>
        <dbReference type="PROSITE-ProRule" id="PRU00221"/>
    </source>
</evidence>
<evidence type="ECO:0000313" key="5">
    <source>
        <dbReference type="Proteomes" id="UP001183176"/>
    </source>
</evidence>
<dbReference type="InterPro" id="IPR036322">
    <property type="entry name" value="WD40_repeat_dom_sf"/>
</dbReference>